<dbReference type="InterPro" id="IPR000281">
    <property type="entry name" value="HTH_RpiR"/>
</dbReference>
<dbReference type="PANTHER" id="PTHR30514:SF1">
    <property type="entry name" value="HTH-TYPE TRANSCRIPTIONAL REGULATOR HEXR-RELATED"/>
    <property type="match status" value="1"/>
</dbReference>
<dbReference type="OrthoDB" id="3684496at2"/>
<dbReference type="Gene3D" id="1.10.10.10">
    <property type="entry name" value="Winged helix-like DNA-binding domain superfamily/Winged helix DNA-binding domain"/>
    <property type="match status" value="1"/>
</dbReference>
<dbReference type="Proteomes" id="UP000013782">
    <property type="component" value="Unassembled WGS sequence"/>
</dbReference>
<dbReference type="PANTHER" id="PTHR30514">
    <property type="entry name" value="GLUCOKINASE"/>
    <property type="match status" value="1"/>
</dbReference>
<dbReference type="GO" id="GO:0003700">
    <property type="term" value="F:DNA-binding transcription factor activity"/>
    <property type="evidence" value="ECO:0007669"/>
    <property type="project" value="InterPro"/>
</dbReference>
<dbReference type="AlphaFoldDB" id="R2STE7"/>
<name>R2STE7_9ENTE</name>
<evidence type="ECO:0000259" key="1">
    <source>
        <dbReference type="PROSITE" id="PS51071"/>
    </source>
</evidence>
<feature type="domain" description="HTH rpiR-type" evidence="1">
    <location>
        <begin position="8"/>
        <end position="84"/>
    </location>
</feature>
<dbReference type="InterPro" id="IPR047640">
    <property type="entry name" value="RpiR-like"/>
</dbReference>
<sequence>MKTNRLSLLYNIEKIYNENKIGSTDYQLARYLLENYADIPRLNIYDVAEQNHMSRATVRRFCNHLGYANFKEMKSQFKEFEDGQEKYVSFYSGEDFRIVLQRQINEMIDELAERMNTSEKKNIVNRLIKADEVIILASSTVASSIRIFQQNLAIFGKRISLIVSEDELKQLKQYTSKNSLLIVLSISGLLAESLSDEIDKLEMQKVIFTIKRNPEFNRQYNKIYHLCGQDSHQVNEVLFYTYGITFVLDLLFKEYLDINQKRGH</sequence>
<dbReference type="STRING" id="160454.RV10_GL001538"/>
<dbReference type="PATRIC" id="fig|1158607.3.peg.3300"/>
<dbReference type="RefSeq" id="WP_010758291.1">
    <property type="nucleotide sequence ID" value="NZ_ASWD01000004.1"/>
</dbReference>
<dbReference type="InterPro" id="IPR009057">
    <property type="entry name" value="Homeodomain-like_sf"/>
</dbReference>
<dbReference type="GO" id="GO:0097367">
    <property type="term" value="F:carbohydrate derivative binding"/>
    <property type="evidence" value="ECO:0007669"/>
    <property type="project" value="InterPro"/>
</dbReference>
<accession>R2STE7</accession>
<dbReference type="HOGENOM" id="CLU_055769_6_0_9"/>
<dbReference type="Pfam" id="PF01418">
    <property type="entry name" value="HTH_6"/>
    <property type="match status" value="1"/>
</dbReference>
<dbReference type="SUPFAM" id="SSF46689">
    <property type="entry name" value="Homeodomain-like"/>
    <property type="match status" value="1"/>
</dbReference>
<proteinExistence type="predicted"/>
<keyword evidence="3" id="KW-1185">Reference proteome</keyword>
<evidence type="ECO:0000313" key="3">
    <source>
        <dbReference type="Proteomes" id="UP000013782"/>
    </source>
</evidence>
<protein>
    <recommendedName>
        <fullName evidence="1">HTH rpiR-type domain-containing protein</fullName>
    </recommendedName>
</protein>
<gene>
    <name evidence="2" type="ORF">UAU_03313</name>
</gene>
<comment type="caution">
    <text evidence="2">The sequence shown here is derived from an EMBL/GenBank/DDBJ whole genome shotgun (WGS) entry which is preliminary data.</text>
</comment>
<dbReference type="PROSITE" id="PS51071">
    <property type="entry name" value="HTH_RPIR"/>
    <property type="match status" value="1"/>
</dbReference>
<dbReference type="Gene3D" id="3.40.50.10490">
    <property type="entry name" value="Glucose-6-phosphate isomerase like protein, domain 1"/>
    <property type="match status" value="1"/>
</dbReference>
<dbReference type="GO" id="GO:0003677">
    <property type="term" value="F:DNA binding"/>
    <property type="evidence" value="ECO:0007669"/>
    <property type="project" value="InterPro"/>
</dbReference>
<dbReference type="EMBL" id="AJAQ01000034">
    <property type="protein sequence ID" value="EOH91354.1"/>
    <property type="molecule type" value="Genomic_DNA"/>
</dbReference>
<reference evidence="2 3" key="1">
    <citation type="submission" date="2013-02" db="EMBL/GenBank/DDBJ databases">
        <title>The Genome Sequence of Enterococcus pallens BAA-351.</title>
        <authorList>
            <consortium name="The Broad Institute Genome Sequencing Platform"/>
            <consortium name="The Broad Institute Genome Sequencing Center for Infectious Disease"/>
            <person name="Earl A.M."/>
            <person name="Gilmore M.S."/>
            <person name="Lebreton F."/>
            <person name="Walker B."/>
            <person name="Young S.K."/>
            <person name="Zeng Q."/>
            <person name="Gargeya S."/>
            <person name="Fitzgerald M."/>
            <person name="Haas B."/>
            <person name="Abouelleil A."/>
            <person name="Alvarado L."/>
            <person name="Arachchi H.M."/>
            <person name="Berlin A.M."/>
            <person name="Chapman S.B."/>
            <person name="Dewar J."/>
            <person name="Goldberg J."/>
            <person name="Griggs A."/>
            <person name="Gujja S."/>
            <person name="Hansen M."/>
            <person name="Howarth C."/>
            <person name="Imamovic A."/>
            <person name="Larimer J."/>
            <person name="McCowan C."/>
            <person name="Murphy C."/>
            <person name="Neiman D."/>
            <person name="Pearson M."/>
            <person name="Priest M."/>
            <person name="Roberts A."/>
            <person name="Saif S."/>
            <person name="Shea T."/>
            <person name="Sisk P."/>
            <person name="Sykes S."/>
            <person name="Wortman J."/>
            <person name="Nusbaum C."/>
            <person name="Birren B."/>
        </authorList>
    </citation>
    <scope>NUCLEOTIDE SEQUENCE [LARGE SCALE GENOMIC DNA]</scope>
    <source>
        <strain evidence="2 3">ATCC BAA-351</strain>
    </source>
</reference>
<dbReference type="eggNOG" id="COG1737">
    <property type="taxonomic scope" value="Bacteria"/>
</dbReference>
<evidence type="ECO:0000313" key="2">
    <source>
        <dbReference type="EMBL" id="EOH91354.1"/>
    </source>
</evidence>
<dbReference type="InterPro" id="IPR036388">
    <property type="entry name" value="WH-like_DNA-bd_sf"/>
</dbReference>
<organism evidence="2 3">
    <name type="scientific">Enterococcus pallens ATCC BAA-351</name>
    <dbReference type="NCBI Taxonomy" id="1158607"/>
    <lineage>
        <taxon>Bacteria</taxon>
        <taxon>Bacillati</taxon>
        <taxon>Bacillota</taxon>
        <taxon>Bacilli</taxon>
        <taxon>Lactobacillales</taxon>
        <taxon>Enterococcaceae</taxon>
        <taxon>Enterococcus</taxon>
    </lineage>
</organism>